<evidence type="ECO:0000256" key="2">
    <source>
        <dbReference type="ARBA" id="ARBA00004735"/>
    </source>
</evidence>
<dbReference type="EC" id="2.5.1.61" evidence="8"/>
<evidence type="ECO:0000259" key="10">
    <source>
        <dbReference type="Pfam" id="PF03900"/>
    </source>
</evidence>
<dbReference type="Proteomes" id="UP000317648">
    <property type="component" value="Chromosome"/>
</dbReference>
<dbReference type="InterPro" id="IPR036803">
    <property type="entry name" value="Porphobilinogen_deaminase_C_sf"/>
</dbReference>
<comment type="function">
    <text evidence="1 8">Tetrapolymerization of the monopyrrole PBG into the hydroxymethylbilane pre-uroporphyrinogen in several discrete steps.</text>
</comment>
<sequence>MENTPQSAARPLRLGTRRSALARWQADWVAEQLRQAGVLVELEYITTEGDVKSGPLGQIGGQGLFTKVIQQALLDDRIDLAVHSLKDLPTETVAGLQLAASPEREAPGDALLSNIAASIDDLPQGARIGTGSMRRKAQLLHRRPDLQVSDIRGNLDTRIKKLDDGEFDAIILAVSGLTRMGWQDRIAQVIPLEVMLPAVGQGALGLEIRQGDDWSHQRVAPLSDVAAMQAVTAERSLLAALRGGCLAPVGAYAQVADGQVSLQACVLSGDGSQRVAAAAVGPAEQAALIGEQVAGELLSQGAAALIASARSN</sequence>
<dbReference type="GO" id="GO:0006782">
    <property type="term" value="P:protoporphyrinogen IX biosynthetic process"/>
    <property type="evidence" value="ECO:0007669"/>
    <property type="project" value="UniProtKB-UniRule"/>
</dbReference>
<dbReference type="InterPro" id="IPR022417">
    <property type="entry name" value="Porphobilin_deaminase_N"/>
</dbReference>
<dbReference type="InterPro" id="IPR000860">
    <property type="entry name" value="HemC"/>
</dbReference>
<dbReference type="Pfam" id="PF01379">
    <property type="entry name" value="Porphobil_deam"/>
    <property type="match status" value="1"/>
</dbReference>
<dbReference type="AlphaFoldDB" id="A0A518DUA5"/>
<dbReference type="InterPro" id="IPR022419">
    <property type="entry name" value="Porphobilin_deaminase_cofac_BS"/>
</dbReference>
<dbReference type="GO" id="GO:0005737">
    <property type="term" value="C:cytoplasm"/>
    <property type="evidence" value="ECO:0007669"/>
    <property type="project" value="UniProtKB-UniRule"/>
</dbReference>
<evidence type="ECO:0000313" key="12">
    <source>
        <dbReference type="Proteomes" id="UP000317648"/>
    </source>
</evidence>
<comment type="cofactor">
    <cofactor evidence="8">
        <name>dipyrromethane</name>
        <dbReference type="ChEBI" id="CHEBI:60342"/>
    </cofactor>
    <text evidence="8">Binds 1 dipyrromethane group covalently.</text>
</comment>
<dbReference type="SUPFAM" id="SSF54782">
    <property type="entry name" value="Porphobilinogen deaminase (hydroxymethylbilane synthase), C-terminal domain"/>
    <property type="match status" value="1"/>
</dbReference>
<dbReference type="NCBIfam" id="TIGR00212">
    <property type="entry name" value="hemC"/>
    <property type="match status" value="1"/>
</dbReference>
<proteinExistence type="inferred from homology"/>
<dbReference type="PANTHER" id="PTHR11557">
    <property type="entry name" value="PORPHOBILINOGEN DEAMINASE"/>
    <property type="match status" value="1"/>
</dbReference>
<comment type="subunit">
    <text evidence="4 8">Monomer.</text>
</comment>
<accession>A0A518DUA5</accession>
<dbReference type="HAMAP" id="MF_00260">
    <property type="entry name" value="Porphobil_deam"/>
    <property type="match status" value="1"/>
</dbReference>
<reference evidence="11 12" key="1">
    <citation type="submission" date="2019-02" db="EMBL/GenBank/DDBJ databases">
        <title>Deep-cultivation of Planctomycetes and their phenomic and genomic characterization uncovers novel biology.</title>
        <authorList>
            <person name="Wiegand S."/>
            <person name="Jogler M."/>
            <person name="Boedeker C."/>
            <person name="Pinto D."/>
            <person name="Vollmers J."/>
            <person name="Rivas-Marin E."/>
            <person name="Kohn T."/>
            <person name="Peeters S.H."/>
            <person name="Heuer A."/>
            <person name="Rast P."/>
            <person name="Oberbeckmann S."/>
            <person name="Bunk B."/>
            <person name="Jeske O."/>
            <person name="Meyerdierks A."/>
            <person name="Storesund J.E."/>
            <person name="Kallscheuer N."/>
            <person name="Luecker S."/>
            <person name="Lage O.M."/>
            <person name="Pohl T."/>
            <person name="Merkel B.J."/>
            <person name="Hornburger P."/>
            <person name="Mueller R.-W."/>
            <person name="Bruemmer F."/>
            <person name="Labrenz M."/>
            <person name="Spormann A.M."/>
            <person name="Op den Camp H."/>
            <person name="Overmann J."/>
            <person name="Amann R."/>
            <person name="Jetten M.S.M."/>
            <person name="Mascher T."/>
            <person name="Medema M.H."/>
            <person name="Devos D.P."/>
            <person name="Kaster A.-K."/>
            <person name="Ovreas L."/>
            <person name="Rohde M."/>
            <person name="Galperin M.Y."/>
            <person name="Jogler C."/>
        </authorList>
    </citation>
    <scope>NUCLEOTIDE SEQUENCE [LARGE SCALE GENOMIC DNA]</scope>
    <source>
        <strain evidence="11 12">Pla85_3_4</strain>
    </source>
</reference>
<dbReference type="PRINTS" id="PR00151">
    <property type="entry name" value="PORPHBDMNASE"/>
</dbReference>
<feature type="modified residue" description="S-(dipyrrolylmethanemethyl)cysteine" evidence="8">
    <location>
        <position position="245"/>
    </location>
</feature>
<evidence type="ECO:0000256" key="1">
    <source>
        <dbReference type="ARBA" id="ARBA00002869"/>
    </source>
</evidence>
<dbReference type="RefSeq" id="WP_145054159.1">
    <property type="nucleotide sequence ID" value="NZ_CP036433.1"/>
</dbReference>
<gene>
    <name evidence="8 11" type="primary">hemC</name>
    <name evidence="11" type="ORF">Pla8534_32300</name>
</gene>
<organism evidence="11 12">
    <name type="scientific">Lignipirellula cremea</name>
    <dbReference type="NCBI Taxonomy" id="2528010"/>
    <lineage>
        <taxon>Bacteria</taxon>
        <taxon>Pseudomonadati</taxon>
        <taxon>Planctomycetota</taxon>
        <taxon>Planctomycetia</taxon>
        <taxon>Pirellulales</taxon>
        <taxon>Pirellulaceae</taxon>
        <taxon>Lignipirellula</taxon>
    </lineage>
</organism>
<comment type="similarity">
    <text evidence="3 8">Belongs to the HMBS family.</text>
</comment>
<comment type="miscellaneous">
    <text evidence="8">The porphobilinogen subunits are added to the dipyrromethane group.</text>
</comment>
<keyword evidence="12" id="KW-1185">Reference proteome</keyword>
<name>A0A518DUA5_9BACT</name>
<dbReference type="GO" id="GO:0004418">
    <property type="term" value="F:hydroxymethylbilane synthase activity"/>
    <property type="evidence" value="ECO:0007669"/>
    <property type="project" value="UniProtKB-UniRule"/>
</dbReference>
<keyword evidence="5 8" id="KW-0808">Transferase</keyword>
<dbReference type="SUPFAM" id="SSF53850">
    <property type="entry name" value="Periplasmic binding protein-like II"/>
    <property type="match status" value="1"/>
</dbReference>
<dbReference type="PIRSF" id="PIRSF001438">
    <property type="entry name" value="4pyrrol_synth_OHMeBilane_synth"/>
    <property type="match status" value="1"/>
</dbReference>
<dbReference type="Pfam" id="PF03900">
    <property type="entry name" value="Porphobil_deamC"/>
    <property type="match status" value="1"/>
</dbReference>
<evidence type="ECO:0000256" key="8">
    <source>
        <dbReference type="HAMAP-Rule" id="MF_00260"/>
    </source>
</evidence>
<dbReference type="Gene3D" id="3.40.190.10">
    <property type="entry name" value="Periplasmic binding protein-like II"/>
    <property type="match status" value="2"/>
</dbReference>
<evidence type="ECO:0000256" key="6">
    <source>
        <dbReference type="ARBA" id="ARBA00023244"/>
    </source>
</evidence>
<dbReference type="PROSITE" id="PS00533">
    <property type="entry name" value="PORPHOBILINOGEN_DEAM"/>
    <property type="match status" value="1"/>
</dbReference>
<keyword evidence="6 8" id="KW-0627">Porphyrin biosynthesis</keyword>
<dbReference type="PANTHER" id="PTHR11557:SF0">
    <property type="entry name" value="PORPHOBILINOGEN DEAMINASE"/>
    <property type="match status" value="1"/>
</dbReference>
<protein>
    <recommendedName>
        <fullName evidence="8">Porphobilinogen deaminase</fullName>
        <shortName evidence="8">PBG</shortName>
        <ecNumber evidence="8">2.5.1.61</ecNumber>
    </recommendedName>
    <alternativeName>
        <fullName evidence="8">Hydroxymethylbilane synthase</fullName>
        <shortName evidence="8">HMBS</shortName>
    </alternativeName>
    <alternativeName>
        <fullName evidence="8">Pre-uroporphyrinogen synthase</fullName>
    </alternativeName>
</protein>
<dbReference type="EMBL" id="CP036433">
    <property type="protein sequence ID" value="QDU95415.1"/>
    <property type="molecule type" value="Genomic_DNA"/>
</dbReference>
<dbReference type="KEGG" id="lcre:Pla8534_32300"/>
<dbReference type="FunFam" id="3.40.190.10:FF:000005">
    <property type="entry name" value="Porphobilinogen deaminase"/>
    <property type="match status" value="1"/>
</dbReference>
<dbReference type="OrthoDB" id="9810298at2"/>
<evidence type="ECO:0000313" key="11">
    <source>
        <dbReference type="EMBL" id="QDU95415.1"/>
    </source>
</evidence>
<dbReference type="InterPro" id="IPR022418">
    <property type="entry name" value="Porphobilinogen_deaminase_C"/>
</dbReference>
<evidence type="ECO:0000256" key="7">
    <source>
        <dbReference type="ARBA" id="ARBA00048169"/>
    </source>
</evidence>
<evidence type="ECO:0000259" key="9">
    <source>
        <dbReference type="Pfam" id="PF01379"/>
    </source>
</evidence>
<evidence type="ECO:0000256" key="3">
    <source>
        <dbReference type="ARBA" id="ARBA00005638"/>
    </source>
</evidence>
<feature type="domain" description="Porphobilinogen deaminase N-terminal" evidence="9">
    <location>
        <begin position="12"/>
        <end position="213"/>
    </location>
</feature>
<evidence type="ECO:0000256" key="4">
    <source>
        <dbReference type="ARBA" id="ARBA00011245"/>
    </source>
</evidence>
<evidence type="ECO:0000256" key="5">
    <source>
        <dbReference type="ARBA" id="ARBA00022679"/>
    </source>
</evidence>
<feature type="domain" description="Porphobilinogen deaminase C-terminal" evidence="10">
    <location>
        <begin position="229"/>
        <end position="298"/>
    </location>
</feature>
<comment type="pathway">
    <text evidence="2">Porphyrin-containing compound metabolism; protoporphyrin-IX biosynthesis; coproporphyrinogen-III from 5-aminolevulinate: step 2/4.</text>
</comment>
<comment type="catalytic activity">
    <reaction evidence="7 8">
        <text>4 porphobilinogen + H2O = hydroxymethylbilane + 4 NH4(+)</text>
        <dbReference type="Rhea" id="RHEA:13185"/>
        <dbReference type="ChEBI" id="CHEBI:15377"/>
        <dbReference type="ChEBI" id="CHEBI:28938"/>
        <dbReference type="ChEBI" id="CHEBI:57845"/>
        <dbReference type="ChEBI" id="CHEBI:58126"/>
        <dbReference type="EC" id="2.5.1.61"/>
    </reaction>
</comment>
<dbReference type="Gene3D" id="3.30.160.40">
    <property type="entry name" value="Porphobilinogen deaminase, C-terminal domain"/>
    <property type="match status" value="1"/>
</dbReference>